<evidence type="ECO:0000313" key="1">
    <source>
        <dbReference type="EMBL" id="KAK9939008.1"/>
    </source>
</evidence>
<dbReference type="Proteomes" id="UP001457282">
    <property type="component" value="Unassembled WGS sequence"/>
</dbReference>
<reference evidence="1 2" key="1">
    <citation type="journal article" date="2023" name="G3 (Bethesda)">
        <title>A chromosome-length genome assembly and annotation of blackberry (Rubus argutus, cv. 'Hillquist').</title>
        <authorList>
            <person name="Bruna T."/>
            <person name="Aryal R."/>
            <person name="Dudchenko O."/>
            <person name="Sargent D.J."/>
            <person name="Mead D."/>
            <person name="Buti M."/>
            <person name="Cavallini A."/>
            <person name="Hytonen T."/>
            <person name="Andres J."/>
            <person name="Pham M."/>
            <person name="Weisz D."/>
            <person name="Mascagni F."/>
            <person name="Usai G."/>
            <person name="Natali L."/>
            <person name="Bassil N."/>
            <person name="Fernandez G.E."/>
            <person name="Lomsadze A."/>
            <person name="Armour M."/>
            <person name="Olukolu B."/>
            <person name="Poorten T."/>
            <person name="Britton C."/>
            <person name="Davik J."/>
            <person name="Ashrafi H."/>
            <person name="Aiden E.L."/>
            <person name="Borodovsky M."/>
            <person name="Worthington M."/>
        </authorList>
    </citation>
    <scope>NUCLEOTIDE SEQUENCE [LARGE SCALE GENOMIC DNA]</scope>
    <source>
        <strain evidence="1">PI 553951</strain>
    </source>
</reference>
<evidence type="ECO:0000313" key="2">
    <source>
        <dbReference type="Proteomes" id="UP001457282"/>
    </source>
</evidence>
<proteinExistence type="predicted"/>
<sequence length="96" mass="10323">MVAGVVAVVDAREQQRRHARRWVSCCLRLGSPAVESEWPEHRLMAMMVMTSLETTLVLCGISAEGLQLVVGDGGLVQGCHGSALITGCSWWVMAVA</sequence>
<accession>A0AAW1XQK2</accession>
<comment type="caution">
    <text evidence="1">The sequence shown here is derived from an EMBL/GenBank/DDBJ whole genome shotgun (WGS) entry which is preliminary data.</text>
</comment>
<organism evidence="1 2">
    <name type="scientific">Rubus argutus</name>
    <name type="common">Southern blackberry</name>
    <dbReference type="NCBI Taxonomy" id="59490"/>
    <lineage>
        <taxon>Eukaryota</taxon>
        <taxon>Viridiplantae</taxon>
        <taxon>Streptophyta</taxon>
        <taxon>Embryophyta</taxon>
        <taxon>Tracheophyta</taxon>
        <taxon>Spermatophyta</taxon>
        <taxon>Magnoliopsida</taxon>
        <taxon>eudicotyledons</taxon>
        <taxon>Gunneridae</taxon>
        <taxon>Pentapetalae</taxon>
        <taxon>rosids</taxon>
        <taxon>fabids</taxon>
        <taxon>Rosales</taxon>
        <taxon>Rosaceae</taxon>
        <taxon>Rosoideae</taxon>
        <taxon>Rosoideae incertae sedis</taxon>
        <taxon>Rubus</taxon>
    </lineage>
</organism>
<keyword evidence="2" id="KW-1185">Reference proteome</keyword>
<gene>
    <name evidence="1" type="ORF">M0R45_015717</name>
</gene>
<name>A0AAW1XQK2_RUBAR</name>
<protein>
    <submittedName>
        <fullName evidence="1">Uncharacterized protein</fullName>
    </submittedName>
</protein>
<dbReference type="EMBL" id="JBEDUW010000003">
    <property type="protein sequence ID" value="KAK9939008.1"/>
    <property type="molecule type" value="Genomic_DNA"/>
</dbReference>
<dbReference type="AlphaFoldDB" id="A0AAW1XQK2"/>